<dbReference type="AlphaFoldDB" id="A0A6P6SJS8"/>
<dbReference type="InterPro" id="IPR013087">
    <property type="entry name" value="Znf_C2H2_type"/>
</dbReference>
<dbReference type="Gene3D" id="3.30.160.60">
    <property type="entry name" value="Classic Zinc Finger"/>
    <property type="match status" value="1"/>
</dbReference>
<feature type="region of interest" description="Disordered" evidence="9">
    <location>
        <begin position="291"/>
        <end position="318"/>
    </location>
</feature>
<dbReference type="Pfam" id="PF13912">
    <property type="entry name" value="zf-C2H2_6"/>
    <property type="match status" value="1"/>
</dbReference>
<gene>
    <name evidence="12" type="primary">LOC113692165</name>
</gene>
<dbReference type="PANTHER" id="PTHR45801">
    <property type="entry name" value="OS07G0101800 PROTEIN"/>
    <property type="match status" value="1"/>
</dbReference>
<dbReference type="InterPro" id="IPR036236">
    <property type="entry name" value="Znf_C2H2_sf"/>
</dbReference>
<evidence type="ECO:0000256" key="2">
    <source>
        <dbReference type="ARBA" id="ARBA00022723"/>
    </source>
</evidence>
<reference evidence="12" key="2">
    <citation type="submission" date="2025-08" db="UniProtKB">
        <authorList>
            <consortium name="RefSeq"/>
        </authorList>
    </citation>
    <scope>IDENTIFICATION</scope>
    <source>
        <tissue evidence="12">Leaves</tissue>
    </source>
</reference>
<keyword evidence="4" id="KW-0862">Zinc</keyword>
<dbReference type="PROSITE" id="PS50157">
    <property type="entry name" value="ZINC_FINGER_C2H2_2"/>
    <property type="match status" value="1"/>
</dbReference>
<dbReference type="RefSeq" id="XP_027066333.2">
    <property type="nucleotide sequence ID" value="XM_027210532.2"/>
</dbReference>
<comment type="subcellular location">
    <subcellularLocation>
        <location evidence="1">Nucleus</location>
    </subcellularLocation>
</comment>
<evidence type="ECO:0000256" key="3">
    <source>
        <dbReference type="ARBA" id="ARBA00022771"/>
    </source>
</evidence>
<keyword evidence="11" id="KW-1185">Reference proteome</keyword>
<dbReference type="GeneID" id="113692165"/>
<protein>
    <submittedName>
        <fullName evidence="12">Zinc finger protein 10-like</fullName>
    </submittedName>
</protein>
<dbReference type="GO" id="GO:0005634">
    <property type="term" value="C:nucleus"/>
    <property type="evidence" value="ECO:0007669"/>
    <property type="project" value="UniProtKB-SubCell"/>
</dbReference>
<dbReference type="GO" id="GO:0008270">
    <property type="term" value="F:zinc ion binding"/>
    <property type="evidence" value="ECO:0007669"/>
    <property type="project" value="UniProtKB-KW"/>
</dbReference>
<feature type="domain" description="C2H2-type" evidence="10">
    <location>
        <begin position="73"/>
        <end position="100"/>
    </location>
</feature>
<evidence type="ECO:0000256" key="8">
    <source>
        <dbReference type="PROSITE-ProRule" id="PRU00042"/>
    </source>
</evidence>
<evidence type="ECO:0000256" key="5">
    <source>
        <dbReference type="ARBA" id="ARBA00023015"/>
    </source>
</evidence>
<sequence>MPEAGRFELGSYIFLMEQARYWMWTKRKHDFGSHVFSASLPNPSSYSESWEEQAFAEDAAGGLGGCTWPPRSYTCSFCRREFKSAQALGGHMNVHRRDRARLKQSPTPHMEVLSRNHQILNPCASLDSPQICTFLYSHDSNDSDHRVVLASPSSPIRVSSPSPPPKIMDCEEKILGAPQFFSTIVDESYQKSNLSSPQSWSNLVADKYFHVPDSKNGGKGSKTVKSNGRANGEYVKADLSASLNLLLCRTRSNTSDDAEIFHTYKRRKMDETSVTLLPTSTLADEKCLLQSNLPPKMSPNSKDELDLELRLGDPPKVK</sequence>
<evidence type="ECO:0000256" key="1">
    <source>
        <dbReference type="ARBA" id="ARBA00004123"/>
    </source>
</evidence>
<dbReference type="PANTHER" id="PTHR45801:SF5">
    <property type="entry name" value="OS05G0286100 PROTEIN"/>
    <property type="match status" value="1"/>
</dbReference>
<evidence type="ECO:0000256" key="9">
    <source>
        <dbReference type="SAM" id="MobiDB-lite"/>
    </source>
</evidence>
<dbReference type="SUPFAM" id="SSF57667">
    <property type="entry name" value="beta-beta-alpha zinc fingers"/>
    <property type="match status" value="1"/>
</dbReference>
<keyword evidence="5" id="KW-0805">Transcription regulation</keyword>
<dbReference type="Proteomes" id="UP001652660">
    <property type="component" value="Chromosome 6c"/>
</dbReference>
<organism evidence="11 12">
    <name type="scientific">Coffea arabica</name>
    <name type="common">Arabian coffee</name>
    <dbReference type="NCBI Taxonomy" id="13443"/>
    <lineage>
        <taxon>Eukaryota</taxon>
        <taxon>Viridiplantae</taxon>
        <taxon>Streptophyta</taxon>
        <taxon>Embryophyta</taxon>
        <taxon>Tracheophyta</taxon>
        <taxon>Spermatophyta</taxon>
        <taxon>Magnoliopsida</taxon>
        <taxon>eudicotyledons</taxon>
        <taxon>Gunneridae</taxon>
        <taxon>Pentapetalae</taxon>
        <taxon>asterids</taxon>
        <taxon>lamiids</taxon>
        <taxon>Gentianales</taxon>
        <taxon>Rubiaceae</taxon>
        <taxon>Ixoroideae</taxon>
        <taxon>Gardenieae complex</taxon>
        <taxon>Bertiereae - Coffeeae clade</taxon>
        <taxon>Coffeeae</taxon>
        <taxon>Coffea</taxon>
    </lineage>
</organism>
<dbReference type="PROSITE" id="PS00028">
    <property type="entry name" value="ZINC_FINGER_C2H2_1"/>
    <property type="match status" value="1"/>
</dbReference>
<accession>A0A6P6SJS8</accession>
<keyword evidence="7" id="KW-0539">Nucleus</keyword>
<evidence type="ECO:0000313" key="11">
    <source>
        <dbReference type="Proteomes" id="UP001652660"/>
    </source>
</evidence>
<name>A0A6P6SJS8_COFAR</name>
<keyword evidence="2" id="KW-0479">Metal-binding</keyword>
<evidence type="ECO:0000313" key="12">
    <source>
        <dbReference type="RefSeq" id="XP_027066333.2"/>
    </source>
</evidence>
<evidence type="ECO:0000259" key="10">
    <source>
        <dbReference type="PROSITE" id="PS50157"/>
    </source>
</evidence>
<reference evidence="11" key="1">
    <citation type="journal article" date="2025" name="Foods">
        <title>Unveiling the Microbial Signatures of Arabica Coffee Cherries: Insights into Ripeness Specific Diversity, Functional Traits, and Implications for Quality and Safety.</title>
        <authorList>
            <consortium name="RefSeq"/>
            <person name="Tenea G.N."/>
            <person name="Cifuentes V."/>
            <person name="Reyes P."/>
            <person name="Cevallos-Vallejos M."/>
        </authorList>
    </citation>
    <scope>NUCLEOTIDE SEQUENCE [LARGE SCALE GENOMIC DNA]</scope>
</reference>
<evidence type="ECO:0000256" key="7">
    <source>
        <dbReference type="ARBA" id="ARBA00023242"/>
    </source>
</evidence>
<proteinExistence type="predicted"/>
<feature type="compositionally biased region" description="Basic and acidic residues" evidence="9">
    <location>
        <begin position="301"/>
        <end position="318"/>
    </location>
</feature>
<evidence type="ECO:0000256" key="4">
    <source>
        <dbReference type="ARBA" id="ARBA00022833"/>
    </source>
</evidence>
<keyword evidence="3 8" id="KW-0863">Zinc-finger</keyword>
<dbReference type="InterPro" id="IPR052426">
    <property type="entry name" value="Plant_dev_regulator"/>
</dbReference>
<evidence type="ECO:0000256" key="6">
    <source>
        <dbReference type="ARBA" id="ARBA00023163"/>
    </source>
</evidence>
<dbReference type="OrthoDB" id="1708403at2759"/>
<keyword evidence="6" id="KW-0804">Transcription</keyword>
<dbReference type="SMART" id="SM00355">
    <property type="entry name" value="ZnF_C2H2"/>
    <property type="match status" value="1"/>
</dbReference>